<dbReference type="InterPro" id="IPR005227">
    <property type="entry name" value="YqgF"/>
</dbReference>
<evidence type="ECO:0000313" key="9">
    <source>
        <dbReference type="Proteomes" id="UP000565711"/>
    </source>
</evidence>
<dbReference type="Pfam" id="PF03652">
    <property type="entry name" value="RuvX"/>
    <property type="match status" value="1"/>
</dbReference>
<proteinExistence type="inferred from homology"/>
<accession>A0A846Y3G3</accession>
<dbReference type="HAMAP" id="MF_00651">
    <property type="entry name" value="Nuclease_YqgF"/>
    <property type="match status" value="1"/>
</dbReference>
<dbReference type="GO" id="GO:0005829">
    <property type="term" value="C:cytosol"/>
    <property type="evidence" value="ECO:0007669"/>
    <property type="project" value="TreeGrafter"/>
</dbReference>
<keyword evidence="2 5" id="KW-0690">Ribosome biogenesis</keyword>
<organism evidence="8 9">
    <name type="scientific">Nocardia vermiculata</name>
    <dbReference type="NCBI Taxonomy" id="257274"/>
    <lineage>
        <taxon>Bacteria</taxon>
        <taxon>Bacillati</taxon>
        <taxon>Actinomycetota</taxon>
        <taxon>Actinomycetes</taxon>
        <taxon>Mycobacteriales</taxon>
        <taxon>Nocardiaceae</taxon>
        <taxon>Nocardia</taxon>
    </lineage>
</organism>
<dbReference type="EC" id="3.1.-.-" evidence="5"/>
<protein>
    <recommendedName>
        <fullName evidence="5">Putative pre-16S rRNA nuclease</fullName>
        <ecNumber evidence="5">3.1.-.-</ecNumber>
    </recommendedName>
</protein>
<evidence type="ECO:0000256" key="2">
    <source>
        <dbReference type="ARBA" id="ARBA00022517"/>
    </source>
</evidence>
<evidence type="ECO:0000256" key="5">
    <source>
        <dbReference type="HAMAP-Rule" id="MF_00651"/>
    </source>
</evidence>
<feature type="compositionally biased region" description="Basic and acidic residues" evidence="6">
    <location>
        <begin position="33"/>
        <end position="45"/>
    </location>
</feature>
<dbReference type="EMBL" id="JAAXOP010000006">
    <property type="protein sequence ID" value="NKY51179.1"/>
    <property type="molecule type" value="Genomic_DNA"/>
</dbReference>
<dbReference type="InterPro" id="IPR037027">
    <property type="entry name" value="YqgF/RNaseH-like_dom_sf"/>
</dbReference>
<feature type="domain" description="YqgF/RNase H-like" evidence="7">
    <location>
        <begin position="46"/>
        <end position="152"/>
    </location>
</feature>
<comment type="caution">
    <text evidence="8">The sequence shown here is derived from an EMBL/GenBank/DDBJ whole genome shotgun (WGS) entry which is preliminary data.</text>
</comment>
<sequence length="203" mass="21484">MDNSENSELSEPEPPLSGGAPGSGPASSPEQLPVERPRADTDPGRGRRIGIDVGTVRIGIAASDPDGILATPVETVATVKGSKRGPATDLMRVAEIVREYEAVEVIIGLPRTLRGGGGSSARMAMRFADRLRNLIPGVPIRLSDERLTTVSAARALRDSGVRSRGRRQVIDQAAAVSILQGWLDERSVVLNSAGADEARWSDE</sequence>
<dbReference type="Proteomes" id="UP000565711">
    <property type="component" value="Unassembled WGS sequence"/>
</dbReference>
<dbReference type="PANTHER" id="PTHR33317">
    <property type="entry name" value="POLYNUCLEOTIDYL TRANSFERASE, RIBONUCLEASE H-LIKE SUPERFAMILY PROTEIN"/>
    <property type="match status" value="1"/>
</dbReference>
<evidence type="ECO:0000313" key="8">
    <source>
        <dbReference type="EMBL" id="NKY51179.1"/>
    </source>
</evidence>
<name>A0A846Y3G3_9NOCA</name>
<keyword evidence="9" id="KW-1185">Reference proteome</keyword>
<evidence type="ECO:0000256" key="6">
    <source>
        <dbReference type="SAM" id="MobiDB-lite"/>
    </source>
</evidence>
<keyword evidence="4 5" id="KW-0378">Hydrolase</keyword>
<comment type="function">
    <text evidence="5">Could be a nuclease involved in processing of the 5'-end of pre-16S rRNA.</text>
</comment>
<dbReference type="GO" id="GO:0004518">
    <property type="term" value="F:nuclease activity"/>
    <property type="evidence" value="ECO:0007669"/>
    <property type="project" value="UniProtKB-KW"/>
</dbReference>
<evidence type="ECO:0000259" key="7">
    <source>
        <dbReference type="SMART" id="SM00732"/>
    </source>
</evidence>
<evidence type="ECO:0000256" key="1">
    <source>
        <dbReference type="ARBA" id="ARBA00022490"/>
    </source>
</evidence>
<keyword evidence="3 5" id="KW-0540">Nuclease</keyword>
<gene>
    <name evidence="8" type="primary">ruvX</name>
    <name evidence="8" type="ORF">HGA08_13230</name>
</gene>
<dbReference type="SUPFAM" id="SSF53098">
    <property type="entry name" value="Ribonuclease H-like"/>
    <property type="match status" value="1"/>
</dbReference>
<dbReference type="InterPro" id="IPR012337">
    <property type="entry name" value="RNaseH-like_sf"/>
</dbReference>
<keyword evidence="1 5" id="KW-0963">Cytoplasm</keyword>
<dbReference type="GO" id="GO:0016788">
    <property type="term" value="F:hydrolase activity, acting on ester bonds"/>
    <property type="evidence" value="ECO:0007669"/>
    <property type="project" value="UniProtKB-UniRule"/>
</dbReference>
<dbReference type="AlphaFoldDB" id="A0A846Y3G3"/>
<comment type="subcellular location">
    <subcellularLocation>
        <location evidence="5">Cytoplasm</location>
    </subcellularLocation>
</comment>
<dbReference type="RefSeq" id="WP_084474438.1">
    <property type="nucleotide sequence ID" value="NZ_JAAXOP010000006.1"/>
</dbReference>
<dbReference type="NCBIfam" id="TIGR00250">
    <property type="entry name" value="RNAse_H_YqgF"/>
    <property type="match status" value="1"/>
</dbReference>
<comment type="similarity">
    <text evidence="5">Belongs to the YqgF HJR family.</text>
</comment>
<feature type="region of interest" description="Disordered" evidence="6">
    <location>
        <begin position="1"/>
        <end position="49"/>
    </location>
</feature>
<reference evidence="8 9" key="1">
    <citation type="submission" date="2020-04" db="EMBL/GenBank/DDBJ databases">
        <title>MicrobeNet Type strains.</title>
        <authorList>
            <person name="Nicholson A.C."/>
        </authorList>
    </citation>
    <scope>NUCLEOTIDE SEQUENCE [LARGE SCALE GENOMIC DNA]</scope>
    <source>
        <strain evidence="8 9">JCM 12354</strain>
    </source>
</reference>
<dbReference type="SMART" id="SM00732">
    <property type="entry name" value="YqgFc"/>
    <property type="match status" value="1"/>
</dbReference>
<dbReference type="InterPro" id="IPR006641">
    <property type="entry name" value="YqgF/RNaseH-like_dom"/>
</dbReference>
<dbReference type="PANTHER" id="PTHR33317:SF4">
    <property type="entry name" value="POLYNUCLEOTIDYL TRANSFERASE, RIBONUCLEASE H-LIKE SUPERFAMILY PROTEIN"/>
    <property type="match status" value="1"/>
</dbReference>
<dbReference type="Gene3D" id="3.30.420.140">
    <property type="entry name" value="YqgF/RNase H-like domain"/>
    <property type="match status" value="1"/>
</dbReference>
<evidence type="ECO:0000256" key="3">
    <source>
        <dbReference type="ARBA" id="ARBA00022722"/>
    </source>
</evidence>
<evidence type="ECO:0000256" key="4">
    <source>
        <dbReference type="ARBA" id="ARBA00022801"/>
    </source>
</evidence>
<dbReference type="GO" id="GO:0000967">
    <property type="term" value="P:rRNA 5'-end processing"/>
    <property type="evidence" value="ECO:0007669"/>
    <property type="project" value="UniProtKB-UniRule"/>
</dbReference>
<dbReference type="CDD" id="cd16964">
    <property type="entry name" value="YqgF"/>
    <property type="match status" value="1"/>
</dbReference>